<gene>
    <name evidence="1" type="ORF">B0T15DRAFT_483013</name>
</gene>
<sequence length="508" mass="58217">MSPTIPPDIEKQLPGFLRLPSQLRQRIYHYLEVALFGGRPFTYYLDGRKETRRWKSEWDPPPASNFAGLLLSCRTLHAEVATLLYSANRFVIFYSQQQGLKPLRALTPASLAALTSLKVVLSESSCHHHTNSVQYPPPCCHHDSRVLYGEGLHGRPLLDSSLDSTSYKLSAQAILREWRETAACLSAHVRAGRLELSLEVAWSRQDRGYLIMRPCCRLEHERKCPVHNGCRLTQCSFDYDPDPNAPPSPGCFCRRRHAAASSSCRCWAPPTDLFLISRALCRDAQFVFFSGNRFVVFDFRAEVPWELPGVQCERDVTEKEYYEYRRFAASEFLRDVVPTRCLADLRFLELVFPPYAPHGWPRDDDAPVLDWRATADWIRGRVNAPALAIRFVMADFGQNNHYGGHRHALTESQGAGILDAYARLMGPLGQLAREDGLAGFYVELAYPWRWTAETKRQIRQHGYEWLVAQKQALEQSFCRRYGGCRDSVIRSRQKPEPGMSLWQRLYQS</sequence>
<dbReference type="PANTHER" id="PTHR42085">
    <property type="entry name" value="F-BOX DOMAIN-CONTAINING PROTEIN"/>
    <property type="match status" value="1"/>
</dbReference>
<name>A0AAJ0GY74_9PEZI</name>
<dbReference type="Proteomes" id="UP001273166">
    <property type="component" value="Unassembled WGS sequence"/>
</dbReference>
<organism evidence="1 2">
    <name type="scientific">Chaetomium strumarium</name>
    <dbReference type="NCBI Taxonomy" id="1170767"/>
    <lineage>
        <taxon>Eukaryota</taxon>
        <taxon>Fungi</taxon>
        <taxon>Dikarya</taxon>
        <taxon>Ascomycota</taxon>
        <taxon>Pezizomycotina</taxon>
        <taxon>Sordariomycetes</taxon>
        <taxon>Sordariomycetidae</taxon>
        <taxon>Sordariales</taxon>
        <taxon>Chaetomiaceae</taxon>
        <taxon>Chaetomium</taxon>
    </lineage>
</organism>
<dbReference type="PANTHER" id="PTHR42085:SF1">
    <property type="entry name" value="F-BOX DOMAIN-CONTAINING PROTEIN"/>
    <property type="match status" value="1"/>
</dbReference>
<evidence type="ECO:0000313" key="1">
    <source>
        <dbReference type="EMBL" id="KAK3308304.1"/>
    </source>
</evidence>
<proteinExistence type="predicted"/>
<comment type="caution">
    <text evidence="1">The sequence shown here is derived from an EMBL/GenBank/DDBJ whole genome shotgun (WGS) entry which is preliminary data.</text>
</comment>
<dbReference type="EMBL" id="JAUDZG010000002">
    <property type="protein sequence ID" value="KAK3308304.1"/>
    <property type="molecule type" value="Genomic_DNA"/>
</dbReference>
<keyword evidence="2" id="KW-1185">Reference proteome</keyword>
<reference evidence="1" key="2">
    <citation type="submission" date="2023-06" db="EMBL/GenBank/DDBJ databases">
        <authorList>
            <consortium name="Lawrence Berkeley National Laboratory"/>
            <person name="Mondo S.J."/>
            <person name="Hensen N."/>
            <person name="Bonometti L."/>
            <person name="Westerberg I."/>
            <person name="Brannstrom I.O."/>
            <person name="Guillou S."/>
            <person name="Cros-Aarteil S."/>
            <person name="Calhoun S."/>
            <person name="Haridas S."/>
            <person name="Kuo A."/>
            <person name="Pangilinan J."/>
            <person name="Riley R."/>
            <person name="Labutti K."/>
            <person name="Andreopoulos B."/>
            <person name="Lipzen A."/>
            <person name="Chen C."/>
            <person name="Yanf M."/>
            <person name="Daum C."/>
            <person name="Ng V."/>
            <person name="Clum A."/>
            <person name="Steindorff A."/>
            <person name="Ohm R."/>
            <person name="Martin F."/>
            <person name="Silar P."/>
            <person name="Natvig D."/>
            <person name="Lalanne C."/>
            <person name="Gautier V."/>
            <person name="Ament-Velasquez S.L."/>
            <person name="Kruys A."/>
            <person name="Hutchinson M.I."/>
            <person name="Powell A.J."/>
            <person name="Barry K."/>
            <person name="Miller A.N."/>
            <person name="Grigoriev I.V."/>
            <person name="Debuchy R."/>
            <person name="Gladieux P."/>
            <person name="Thoren M.H."/>
            <person name="Johannesson H."/>
        </authorList>
    </citation>
    <scope>NUCLEOTIDE SEQUENCE</scope>
    <source>
        <strain evidence="1">CBS 333.67</strain>
    </source>
</reference>
<dbReference type="GeneID" id="87884968"/>
<accession>A0AAJ0GY74</accession>
<reference evidence="1" key="1">
    <citation type="journal article" date="2023" name="Mol. Phylogenet. Evol.">
        <title>Genome-scale phylogeny and comparative genomics of the fungal order Sordariales.</title>
        <authorList>
            <person name="Hensen N."/>
            <person name="Bonometti L."/>
            <person name="Westerberg I."/>
            <person name="Brannstrom I.O."/>
            <person name="Guillou S."/>
            <person name="Cros-Aarteil S."/>
            <person name="Calhoun S."/>
            <person name="Haridas S."/>
            <person name="Kuo A."/>
            <person name="Mondo S."/>
            <person name="Pangilinan J."/>
            <person name="Riley R."/>
            <person name="LaButti K."/>
            <person name="Andreopoulos B."/>
            <person name="Lipzen A."/>
            <person name="Chen C."/>
            <person name="Yan M."/>
            <person name="Daum C."/>
            <person name="Ng V."/>
            <person name="Clum A."/>
            <person name="Steindorff A."/>
            <person name="Ohm R.A."/>
            <person name="Martin F."/>
            <person name="Silar P."/>
            <person name="Natvig D.O."/>
            <person name="Lalanne C."/>
            <person name="Gautier V."/>
            <person name="Ament-Velasquez S.L."/>
            <person name="Kruys A."/>
            <person name="Hutchinson M.I."/>
            <person name="Powell A.J."/>
            <person name="Barry K."/>
            <person name="Miller A.N."/>
            <person name="Grigoriev I.V."/>
            <person name="Debuchy R."/>
            <person name="Gladieux P."/>
            <person name="Hiltunen Thoren M."/>
            <person name="Johannesson H."/>
        </authorList>
    </citation>
    <scope>NUCLEOTIDE SEQUENCE</scope>
    <source>
        <strain evidence="1">CBS 333.67</strain>
    </source>
</reference>
<evidence type="ECO:0000313" key="2">
    <source>
        <dbReference type="Proteomes" id="UP001273166"/>
    </source>
</evidence>
<dbReference type="InterPro" id="IPR038883">
    <property type="entry name" value="AN11006-like"/>
</dbReference>
<dbReference type="AlphaFoldDB" id="A0AAJ0GY74"/>
<dbReference type="RefSeq" id="XP_062724084.1">
    <property type="nucleotide sequence ID" value="XM_062866139.1"/>
</dbReference>
<protein>
    <submittedName>
        <fullName evidence="1">Uncharacterized protein</fullName>
    </submittedName>
</protein>